<dbReference type="Gene3D" id="3.90.1600.10">
    <property type="entry name" value="Palm domain of DNA polymerase"/>
    <property type="match status" value="1"/>
</dbReference>
<dbReference type="Proteomes" id="UP000507470">
    <property type="component" value="Unassembled WGS sequence"/>
</dbReference>
<gene>
    <name evidence="1" type="ORF">MCOR_29527</name>
</gene>
<dbReference type="PANTHER" id="PTHR33568">
    <property type="entry name" value="DNA POLYMERASE"/>
    <property type="match status" value="1"/>
</dbReference>
<proteinExistence type="predicted"/>
<organism evidence="1 2">
    <name type="scientific">Mytilus coruscus</name>
    <name type="common">Sea mussel</name>
    <dbReference type="NCBI Taxonomy" id="42192"/>
    <lineage>
        <taxon>Eukaryota</taxon>
        <taxon>Metazoa</taxon>
        <taxon>Spiralia</taxon>
        <taxon>Lophotrochozoa</taxon>
        <taxon>Mollusca</taxon>
        <taxon>Bivalvia</taxon>
        <taxon>Autobranchia</taxon>
        <taxon>Pteriomorphia</taxon>
        <taxon>Mytilida</taxon>
        <taxon>Mytiloidea</taxon>
        <taxon>Mytilidae</taxon>
        <taxon>Mytilinae</taxon>
        <taxon>Mytilus</taxon>
    </lineage>
</organism>
<dbReference type="InterPro" id="IPR023211">
    <property type="entry name" value="DNA_pol_palm_dom_sf"/>
</dbReference>
<name>A0A6J8CIR5_MYTCO</name>
<dbReference type="PANTHER" id="PTHR33568:SF3">
    <property type="entry name" value="DNA-DIRECTED DNA POLYMERASE"/>
    <property type="match status" value="1"/>
</dbReference>
<protein>
    <submittedName>
        <fullName evidence="1">Uncharacterized protein</fullName>
    </submittedName>
</protein>
<dbReference type="AlphaFoldDB" id="A0A6J8CIR5"/>
<sequence length="179" mass="20396">MLTSDSQCVKNVRLVNEEMLQMDWEYTNKFIETSGRTNVVIAAYTTAQARLKLYSYREKLESRTLYCDTDSIVFSVAPGEWQPDLVDYIGELTDEIEGNEIVSFVTGGPKNYAFKPDHPDKNGNISCCKVRGITLNFKNSIEINFNTVKEIVTGQRTEKVTVVDDFKICRDQSRNILLS</sequence>
<accession>A0A6J8CIR5</accession>
<dbReference type="OrthoDB" id="6119432at2759"/>
<evidence type="ECO:0000313" key="1">
    <source>
        <dbReference type="EMBL" id="CAC5394810.1"/>
    </source>
</evidence>
<evidence type="ECO:0000313" key="2">
    <source>
        <dbReference type="Proteomes" id="UP000507470"/>
    </source>
</evidence>
<dbReference type="SUPFAM" id="SSF56672">
    <property type="entry name" value="DNA/RNA polymerases"/>
    <property type="match status" value="1"/>
</dbReference>
<dbReference type="EMBL" id="CACVKT020005388">
    <property type="protein sequence ID" value="CAC5394810.1"/>
    <property type="molecule type" value="Genomic_DNA"/>
</dbReference>
<keyword evidence="2" id="KW-1185">Reference proteome</keyword>
<dbReference type="InterPro" id="IPR043502">
    <property type="entry name" value="DNA/RNA_pol_sf"/>
</dbReference>
<reference evidence="1 2" key="1">
    <citation type="submission" date="2020-06" db="EMBL/GenBank/DDBJ databases">
        <authorList>
            <person name="Li R."/>
            <person name="Bekaert M."/>
        </authorList>
    </citation>
    <scope>NUCLEOTIDE SEQUENCE [LARGE SCALE GENOMIC DNA]</scope>
    <source>
        <strain evidence="2">wild</strain>
    </source>
</reference>